<dbReference type="NCBIfam" id="TIGR01262">
    <property type="entry name" value="maiA"/>
    <property type="match status" value="1"/>
</dbReference>
<dbReference type="InterPro" id="IPR004045">
    <property type="entry name" value="Glutathione_S-Trfase_N"/>
</dbReference>
<proteinExistence type="inferred from homology"/>
<evidence type="ECO:0000256" key="1">
    <source>
        <dbReference type="ARBA" id="ARBA00010007"/>
    </source>
</evidence>
<dbReference type="SUPFAM" id="SSF47616">
    <property type="entry name" value="GST C-terminal domain-like"/>
    <property type="match status" value="1"/>
</dbReference>
<dbReference type="GO" id="GO:0016034">
    <property type="term" value="F:maleylacetoacetate isomerase activity"/>
    <property type="evidence" value="ECO:0007669"/>
    <property type="project" value="TreeGrafter"/>
</dbReference>
<dbReference type="SUPFAM" id="SSF52833">
    <property type="entry name" value="Thioredoxin-like"/>
    <property type="match status" value="1"/>
</dbReference>
<dbReference type="InterPro" id="IPR036282">
    <property type="entry name" value="Glutathione-S-Trfase_C_sf"/>
</dbReference>
<dbReference type="FunFam" id="3.40.30.10:FF:000293">
    <property type="entry name" value="Maleylacetoacetate isomerase MaiA"/>
    <property type="match status" value="1"/>
</dbReference>
<name>A0A2S7UWU5_9GAMM</name>
<dbReference type="RefSeq" id="WP_105052940.1">
    <property type="nucleotide sequence ID" value="NZ_BMYG01000001.1"/>
</dbReference>
<reference evidence="4 5" key="1">
    <citation type="submission" date="2016-12" db="EMBL/GenBank/DDBJ databases">
        <title>Diversity of luminous bacteria.</title>
        <authorList>
            <person name="Yoshizawa S."/>
            <person name="Kogure K."/>
        </authorList>
    </citation>
    <scope>NUCLEOTIDE SEQUENCE [LARGE SCALE GENOMIC DNA]</scope>
    <source>
        <strain evidence="4 5">SA4-48</strain>
    </source>
</reference>
<evidence type="ECO:0000313" key="5">
    <source>
        <dbReference type="Proteomes" id="UP000239007"/>
    </source>
</evidence>
<sequence length="213" mass="24344">MKLFGYWRSSAAYRVRIALNLKQLSCEHQSVHLVKNGGEQHQSDYQTLNPNELVPTLVDGDFKLNQSMAILEYLEQKYPETALLPKTLEQQMLCRAIALDIACEIHPLNNLRVLQHLAAELQQDEQGKVDWMLHWLQVGFTSLEKSLTTTSGLCCFGDSPTWADICLVPQVYNAERFKLDMTPYPQIVKIVKYCRSLPAFIDAAPENQYDAVR</sequence>
<evidence type="ECO:0000259" key="3">
    <source>
        <dbReference type="PROSITE" id="PS50405"/>
    </source>
</evidence>
<comment type="similarity">
    <text evidence="1">Belongs to the GST superfamily. Zeta family.</text>
</comment>
<organism evidence="4 5">
    <name type="scientific">Psychrosphaera saromensis</name>
    <dbReference type="NCBI Taxonomy" id="716813"/>
    <lineage>
        <taxon>Bacteria</taxon>
        <taxon>Pseudomonadati</taxon>
        <taxon>Pseudomonadota</taxon>
        <taxon>Gammaproteobacteria</taxon>
        <taxon>Alteromonadales</taxon>
        <taxon>Pseudoalteromonadaceae</taxon>
        <taxon>Psychrosphaera</taxon>
    </lineage>
</organism>
<dbReference type="Proteomes" id="UP000239007">
    <property type="component" value="Unassembled WGS sequence"/>
</dbReference>
<dbReference type="PROSITE" id="PS50404">
    <property type="entry name" value="GST_NTER"/>
    <property type="match status" value="1"/>
</dbReference>
<dbReference type="InterPro" id="IPR005955">
    <property type="entry name" value="GST_Zeta"/>
</dbReference>
<evidence type="ECO:0000259" key="2">
    <source>
        <dbReference type="PROSITE" id="PS50404"/>
    </source>
</evidence>
<dbReference type="CDD" id="cd03042">
    <property type="entry name" value="GST_N_Zeta"/>
    <property type="match status" value="1"/>
</dbReference>
<accession>A0A2S7UWU5</accession>
<dbReference type="GO" id="GO:0006749">
    <property type="term" value="P:glutathione metabolic process"/>
    <property type="evidence" value="ECO:0007669"/>
    <property type="project" value="TreeGrafter"/>
</dbReference>
<keyword evidence="5" id="KW-1185">Reference proteome</keyword>
<dbReference type="InterPro" id="IPR040079">
    <property type="entry name" value="Glutathione_S-Trfase"/>
</dbReference>
<dbReference type="PANTHER" id="PTHR42673:SF21">
    <property type="entry name" value="GLUTATHIONE S-TRANSFERASE YFCF"/>
    <property type="match status" value="1"/>
</dbReference>
<dbReference type="InterPro" id="IPR034333">
    <property type="entry name" value="GST_Zeta_N"/>
</dbReference>
<feature type="domain" description="GST N-terminal" evidence="2">
    <location>
        <begin position="1"/>
        <end position="82"/>
    </location>
</feature>
<dbReference type="OrthoDB" id="509852at2"/>
<dbReference type="GO" id="GO:0006559">
    <property type="term" value="P:L-phenylalanine catabolic process"/>
    <property type="evidence" value="ECO:0007669"/>
    <property type="project" value="TreeGrafter"/>
</dbReference>
<dbReference type="GO" id="GO:0004364">
    <property type="term" value="F:glutathione transferase activity"/>
    <property type="evidence" value="ECO:0007669"/>
    <property type="project" value="TreeGrafter"/>
</dbReference>
<keyword evidence="4" id="KW-0413">Isomerase</keyword>
<dbReference type="PROSITE" id="PS50405">
    <property type="entry name" value="GST_CTER"/>
    <property type="match status" value="1"/>
</dbReference>
<protein>
    <submittedName>
        <fullName evidence="4">Maleylacetoacetate isomerase</fullName>
    </submittedName>
</protein>
<dbReference type="EMBL" id="MSCH01000003">
    <property type="protein sequence ID" value="PQJ54423.1"/>
    <property type="molecule type" value="Genomic_DNA"/>
</dbReference>
<dbReference type="InterPro" id="IPR010987">
    <property type="entry name" value="Glutathione-S-Trfase_C-like"/>
</dbReference>
<evidence type="ECO:0000313" key="4">
    <source>
        <dbReference type="EMBL" id="PQJ54423.1"/>
    </source>
</evidence>
<feature type="domain" description="GST C-terminal" evidence="3">
    <location>
        <begin position="87"/>
        <end position="213"/>
    </location>
</feature>
<dbReference type="SFLD" id="SFLDS00019">
    <property type="entry name" value="Glutathione_Transferase_(cytos"/>
    <property type="match status" value="1"/>
</dbReference>
<dbReference type="CDD" id="cd03191">
    <property type="entry name" value="GST_C_Zeta"/>
    <property type="match status" value="1"/>
</dbReference>
<dbReference type="Gene3D" id="1.20.1050.10">
    <property type="match status" value="1"/>
</dbReference>
<dbReference type="AlphaFoldDB" id="A0A2S7UWU5"/>
<gene>
    <name evidence="4" type="ORF">BTO11_12695</name>
</gene>
<dbReference type="InterPro" id="IPR036249">
    <property type="entry name" value="Thioredoxin-like_sf"/>
</dbReference>
<comment type="caution">
    <text evidence="4">The sequence shown here is derived from an EMBL/GenBank/DDBJ whole genome shotgun (WGS) entry which is preliminary data.</text>
</comment>
<dbReference type="Gene3D" id="3.40.30.10">
    <property type="entry name" value="Glutaredoxin"/>
    <property type="match status" value="1"/>
</dbReference>
<dbReference type="GO" id="GO:0005737">
    <property type="term" value="C:cytoplasm"/>
    <property type="evidence" value="ECO:0007669"/>
    <property type="project" value="InterPro"/>
</dbReference>
<dbReference type="InterPro" id="IPR034330">
    <property type="entry name" value="GST_Zeta_C"/>
</dbReference>
<dbReference type="Pfam" id="PF13417">
    <property type="entry name" value="GST_N_3"/>
    <property type="match status" value="1"/>
</dbReference>
<dbReference type="SFLD" id="SFLDG00358">
    <property type="entry name" value="Main_(cytGST)"/>
    <property type="match status" value="1"/>
</dbReference>
<dbReference type="PANTHER" id="PTHR42673">
    <property type="entry name" value="MALEYLACETOACETATE ISOMERASE"/>
    <property type="match status" value="1"/>
</dbReference>